<dbReference type="WBParaSite" id="PDA_v2.g14808.t1">
    <property type="protein sequence ID" value="PDA_v2.g14808.t1"/>
    <property type="gene ID" value="PDA_v2.g14808"/>
</dbReference>
<organism evidence="1 2">
    <name type="scientific">Panagrolaimus davidi</name>
    <dbReference type="NCBI Taxonomy" id="227884"/>
    <lineage>
        <taxon>Eukaryota</taxon>
        <taxon>Metazoa</taxon>
        <taxon>Ecdysozoa</taxon>
        <taxon>Nematoda</taxon>
        <taxon>Chromadorea</taxon>
        <taxon>Rhabditida</taxon>
        <taxon>Tylenchina</taxon>
        <taxon>Panagrolaimomorpha</taxon>
        <taxon>Panagrolaimoidea</taxon>
        <taxon>Panagrolaimidae</taxon>
        <taxon>Panagrolaimus</taxon>
    </lineage>
</organism>
<keyword evidence="1" id="KW-1185">Reference proteome</keyword>
<dbReference type="Gene3D" id="1.25.10.10">
    <property type="entry name" value="Leucine-rich Repeat Variant"/>
    <property type="match status" value="1"/>
</dbReference>
<dbReference type="SUPFAM" id="SSF48371">
    <property type="entry name" value="ARM repeat"/>
    <property type="match status" value="1"/>
</dbReference>
<dbReference type="InterPro" id="IPR011989">
    <property type="entry name" value="ARM-like"/>
</dbReference>
<dbReference type="InterPro" id="IPR016024">
    <property type="entry name" value="ARM-type_fold"/>
</dbReference>
<evidence type="ECO:0000313" key="1">
    <source>
        <dbReference type="Proteomes" id="UP000887578"/>
    </source>
</evidence>
<dbReference type="AlphaFoldDB" id="A0A914PGR8"/>
<sequence>MVGDAELPVIHENVQLQNNRILNSMKYLISNETLPLRRRAAEIFSNSVAFASDIDLDLKMKIAEGIYKIAKKYDEDLMVLSKILTLLKNLAGKRSAIIHILLLPFSITKLLAYHARNSSFHGIRDLCVQILGDYAACCFGCQESVAKTTASVTILEVLEKKLDTLTLNQQLIYSRALKNIFCETFANSETIVISVGSEGQMMDVIKNLITLPSPNKAIFNGLTLLHMSTGRKDKCDTITNDNVLMTRLLQIFDNDEDNDDSAYAIRIIGDLAFSNDLIAKKIYDFGFFDIIEAKLINANGTPYEQRMLWCLSNILGMREFPIAYEIIKREELWEKLVQHCYSYDTLIRRDAIFCVLNVASFFKGNAKDEMYREFFGRLLIDTLEGFTIENDVSMIRVLGAVLAHIKGDIKQHCHQYRDLIFENQLDKAVENRILWIQNAFKTFDLTENGKKEMHELFNLCYNTMFLIQEFKRLHISSSVPAKTESSSMNLNSSTTFNGSLNTLAHVGTFGNNQPLPMPPAVRFYPVVFPPTIESPSMDWTAGSSTFNGQLMAQNGTFDNNPLNHG</sequence>
<evidence type="ECO:0000313" key="2">
    <source>
        <dbReference type="WBParaSite" id="PDA_v2.g14808.t1"/>
    </source>
</evidence>
<dbReference type="Proteomes" id="UP000887578">
    <property type="component" value="Unplaced"/>
</dbReference>
<protein>
    <submittedName>
        <fullName evidence="2">Uncharacterized protein</fullName>
    </submittedName>
</protein>
<name>A0A914PGR8_9BILA</name>
<proteinExistence type="predicted"/>
<reference evidence="2" key="1">
    <citation type="submission" date="2022-11" db="UniProtKB">
        <authorList>
            <consortium name="WormBaseParasite"/>
        </authorList>
    </citation>
    <scope>IDENTIFICATION</scope>
</reference>
<accession>A0A914PGR8</accession>